<keyword evidence="1" id="KW-0812">Transmembrane</keyword>
<evidence type="ECO:0000313" key="2">
    <source>
        <dbReference type="EMBL" id="CAF3884915.1"/>
    </source>
</evidence>
<sequence length="485" mass="56789">MEFKIPPPHREYTRNKLLFLLYFSENEPTPSILYDNLCQQMRKITNEKFTVISDQKFNLAFQLFKVDLPCRSLSICIKQHNGYYCCSNCLQHGKTVGGTCVYYSLDEKQPTCSRRDYIDAATEAERNQNQISVFGAHGNSPLLSLFFNAQVNCPLDYMHLCSESAIGNQKIIVFFLLFISLPLILTFGTDAIISHFMLYFVAIRVMHLYENIEDVINVKPLLDKYREDISVVYQDEKLNLYSLHAHEYLVEQVLSHGASFAHGCFGDESFLGTLKRSRTQNRRIPYQIFKSYLLRDWELNEEHTKATVNSIFIDEKIFDRSFVNLNVHHDHYNDFQLLYKIQFKEAMNENFSLYCRFQRGIVKFSSLLYSRIGSQLTNIISFKNTSCPVKKHKCFAIIIWYFHYESTNYAFIKLLICTDNVIRTTRTDELGNIAPSFIDRFYSVIDMNTSDLSIINVKHILHQCVIIPFYDLHLFSEVLCNYEHD</sequence>
<evidence type="ECO:0000256" key="1">
    <source>
        <dbReference type="SAM" id="Phobius"/>
    </source>
</evidence>
<proteinExistence type="predicted"/>
<dbReference type="AlphaFoldDB" id="A0A819GFB3"/>
<evidence type="ECO:0000313" key="3">
    <source>
        <dbReference type="Proteomes" id="UP000663866"/>
    </source>
</evidence>
<gene>
    <name evidence="2" type="ORF">OVN521_LOCUS8665</name>
</gene>
<comment type="caution">
    <text evidence="2">The sequence shown here is derived from an EMBL/GenBank/DDBJ whole genome shotgun (WGS) entry which is preliminary data.</text>
</comment>
<protein>
    <submittedName>
        <fullName evidence="2">Uncharacterized protein</fullName>
    </submittedName>
</protein>
<keyword evidence="3" id="KW-1185">Reference proteome</keyword>
<reference evidence="2" key="1">
    <citation type="submission" date="2021-02" db="EMBL/GenBank/DDBJ databases">
        <authorList>
            <person name="Nowell W R."/>
        </authorList>
    </citation>
    <scope>NUCLEOTIDE SEQUENCE</scope>
</reference>
<keyword evidence="1" id="KW-1133">Transmembrane helix</keyword>
<name>A0A819GFB3_9BILA</name>
<dbReference type="Proteomes" id="UP000663866">
    <property type="component" value="Unassembled WGS sequence"/>
</dbReference>
<organism evidence="2 3">
    <name type="scientific">Rotaria magnacalcarata</name>
    <dbReference type="NCBI Taxonomy" id="392030"/>
    <lineage>
        <taxon>Eukaryota</taxon>
        <taxon>Metazoa</taxon>
        <taxon>Spiralia</taxon>
        <taxon>Gnathifera</taxon>
        <taxon>Rotifera</taxon>
        <taxon>Eurotatoria</taxon>
        <taxon>Bdelloidea</taxon>
        <taxon>Philodinida</taxon>
        <taxon>Philodinidae</taxon>
        <taxon>Rotaria</taxon>
    </lineage>
</organism>
<accession>A0A819GFB3</accession>
<keyword evidence="1" id="KW-0472">Membrane</keyword>
<feature type="transmembrane region" description="Helical" evidence="1">
    <location>
        <begin position="171"/>
        <end position="201"/>
    </location>
</feature>
<dbReference type="EMBL" id="CAJOBG010001014">
    <property type="protein sequence ID" value="CAF3884915.1"/>
    <property type="molecule type" value="Genomic_DNA"/>
</dbReference>